<organism evidence="1 2">
    <name type="scientific">Porphyromonas endodontalis (strain ATCC 35406 / DSM 24491 / JCM 8526 / CCUG 16442 / BCRC 14492 / NCTC 13058 / HG 370)</name>
    <name type="common">Bacteroides endodontalis</name>
    <dbReference type="NCBI Taxonomy" id="553175"/>
    <lineage>
        <taxon>Bacteria</taxon>
        <taxon>Pseudomonadati</taxon>
        <taxon>Bacteroidota</taxon>
        <taxon>Bacteroidia</taxon>
        <taxon>Bacteroidales</taxon>
        <taxon>Porphyromonadaceae</taxon>
        <taxon>Porphyromonas</taxon>
    </lineage>
</organism>
<protein>
    <submittedName>
        <fullName evidence="1">Uncharacterized protein</fullName>
    </submittedName>
</protein>
<gene>
    <name evidence="1" type="ORF">POREN0001_0048</name>
</gene>
<dbReference type="Proteomes" id="UP000004295">
    <property type="component" value="Unassembled WGS sequence"/>
</dbReference>
<evidence type="ECO:0000313" key="2">
    <source>
        <dbReference type="Proteomes" id="UP000004295"/>
    </source>
</evidence>
<dbReference type="GeneID" id="93366219"/>
<dbReference type="RefSeq" id="WP_004335388.1">
    <property type="nucleotide sequence ID" value="NZ_ACNN01000037.1"/>
</dbReference>
<proteinExistence type="predicted"/>
<keyword evidence="2" id="KW-1185">Reference proteome</keyword>
<accession>C3JD59</accession>
<dbReference type="STRING" id="553175.POREN0001_0048"/>
<reference evidence="1 2" key="1">
    <citation type="submission" date="2009-04" db="EMBL/GenBank/DDBJ databases">
        <authorList>
            <person name="Sebastian Y."/>
            <person name="Madupu R."/>
            <person name="Durkin A.S."/>
            <person name="Torralba M."/>
            <person name="Methe B."/>
            <person name="Sutton G.G."/>
            <person name="Strausberg R.L."/>
            <person name="Nelson K.E."/>
        </authorList>
    </citation>
    <scope>NUCLEOTIDE SEQUENCE [LARGE SCALE GENOMIC DNA]</scope>
    <source>
        <strain evidence="2">ATCC 35406 / DSM 24491 / JCM 8526 / CCUG 16442 / BCRC 14492 / NCTC 13058 / HG 370</strain>
    </source>
</reference>
<name>C3JD59_POREA</name>
<evidence type="ECO:0000313" key="1">
    <source>
        <dbReference type="EMBL" id="EEN81866.1"/>
    </source>
</evidence>
<sequence length="344" mass="39794">MNPTSPTHQHSGMRPTHQHTLRHTKFLFLLLFVVTIGGCSSGPHSDLIWDYRNENLEIALVDDKGQSLIDPTTDEGLALLDSISIDYDGKNYPLHDRISRGMRAMREGYRDFFLRQSSGRYILSFGEFQPNYKDLQVLYLNLPGEERRRISFIHTLKGNRFNSAVWIDDELEPQTKELNKVIIHPKNNGAAFRISKNAKAAPVTLYIHPRLPDSCLYRDNLTNDLSIPRKEYSFYKITFRGKTYPLIEGNKIEGLGLTTGNSRFLLPHQNYFKSPYLAFGPFRSEDDIHNAEIVVSYRGKEHTILLNCYLNGKNESVYEAWLGDENKKNIFYFRNGPLVEVDWR</sequence>
<comment type="caution">
    <text evidence="1">The sequence shown here is derived from an EMBL/GenBank/DDBJ whole genome shotgun (WGS) entry which is preliminary data.</text>
</comment>
<dbReference type="EMBL" id="ACNN01000037">
    <property type="protein sequence ID" value="EEN81866.1"/>
    <property type="molecule type" value="Genomic_DNA"/>
</dbReference>
<dbReference type="AlphaFoldDB" id="C3JD59"/>